<keyword evidence="4" id="KW-1185">Reference proteome</keyword>
<keyword evidence="1" id="KW-0812">Transmembrane</keyword>
<dbReference type="OrthoDB" id="129121at2759"/>
<name>B3SBA7_TRIAD</name>
<dbReference type="GeneID" id="6758772"/>
<feature type="domain" description="Temptin Cys/Cys disulfide" evidence="2">
    <location>
        <begin position="22"/>
        <end position="119"/>
    </location>
</feature>
<dbReference type="CTD" id="6758772"/>
<feature type="transmembrane region" description="Helical" evidence="1">
    <location>
        <begin position="6"/>
        <end position="24"/>
    </location>
</feature>
<dbReference type="PANTHER" id="PTHR34737">
    <property type="entry name" value="EF-HAND DOMAIN-CONTAINING PROTEIN"/>
    <property type="match status" value="1"/>
</dbReference>
<dbReference type="PANTHER" id="PTHR34737:SF2">
    <property type="entry name" value="EF-HAND DOMAIN-CONTAINING PROTEIN"/>
    <property type="match status" value="1"/>
</dbReference>
<evidence type="ECO:0000313" key="3">
    <source>
        <dbReference type="EMBL" id="EDV19969.1"/>
    </source>
</evidence>
<dbReference type="InParanoid" id="B3SBA7"/>
<evidence type="ECO:0000256" key="1">
    <source>
        <dbReference type="SAM" id="Phobius"/>
    </source>
</evidence>
<accession>B3SBA7</accession>
<dbReference type="EMBL" id="DS985264">
    <property type="protein sequence ID" value="EDV19969.1"/>
    <property type="molecule type" value="Genomic_DNA"/>
</dbReference>
<gene>
    <name evidence="3" type="ORF">TRIADDRAFT_38448</name>
</gene>
<evidence type="ECO:0000313" key="4">
    <source>
        <dbReference type="Proteomes" id="UP000009022"/>
    </source>
</evidence>
<dbReference type="OMA" id="NANRTWT"/>
<keyword evidence="1" id="KW-0472">Membrane</keyword>
<dbReference type="InterPro" id="IPR057626">
    <property type="entry name" value="S-S_Temptin"/>
</dbReference>
<dbReference type="Proteomes" id="UP000009022">
    <property type="component" value="Unassembled WGS sequence"/>
</dbReference>
<dbReference type="InterPro" id="IPR055313">
    <property type="entry name" value="Temptin-like"/>
</dbReference>
<dbReference type="HOGENOM" id="CLU_079777_2_0_1"/>
<dbReference type="RefSeq" id="XP_002117559.1">
    <property type="nucleotide sequence ID" value="XM_002117523.1"/>
</dbReference>
<dbReference type="eggNOG" id="ENOG502S9GS">
    <property type="taxonomic scope" value="Eukaryota"/>
</dbReference>
<dbReference type="STRING" id="10228.B3SBA7"/>
<organism evidence="3 4">
    <name type="scientific">Trichoplax adhaerens</name>
    <name type="common">Trichoplax reptans</name>
    <dbReference type="NCBI Taxonomy" id="10228"/>
    <lineage>
        <taxon>Eukaryota</taxon>
        <taxon>Metazoa</taxon>
        <taxon>Placozoa</taxon>
        <taxon>Uniplacotomia</taxon>
        <taxon>Trichoplacea</taxon>
        <taxon>Trichoplacidae</taxon>
        <taxon>Trichoplax</taxon>
    </lineage>
</organism>
<dbReference type="KEGG" id="tad:TRIADDRAFT_38448"/>
<protein>
    <recommendedName>
        <fullName evidence="2">Temptin Cys/Cys disulfide domain-containing protein</fullName>
    </recommendedName>
</protein>
<keyword evidence="1" id="KW-1133">Transmembrane helix</keyword>
<dbReference type="Pfam" id="PF24784">
    <property type="entry name" value="Temptin_C"/>
    <property type="match status" value="1"/>
</dbReference>
<reference evidence="3 4" key="1">
    <citation type="journal article" date="2008" name="Nature">
        <title>The Trichoplax genome and the nature of placozoans.</title>
        <authorList>
            <person name="Srivastava M."/>
            <person name="Begovic E."/>
            <person name="Chapman J."/>
            <person name="Putnam N.H."/>
            <person name="Hellsten U."/>
            <person name="Kawashima T."/>
            <person name="Kuo A."/>
            <person name="Mitros T."/>
            <person name="Salamov A."/>
            <person name="Carpenter M.L."/>
            <person name="Signorovitch A.Y."/>
            <person name="Moreno M.A."/>
            <person name="Kamm K."/>
            <person name="Grimwood J."/>
            <person name="Schmutz J."/>
            <person name="Shapiro H."/>
            <person name="Grigoriev I.V."/>
            <person name="Buss L.W."/>
            <person name="Schierwater B."/>
            <person name="Dellaporta S.L."/>
            <person name="Rokhsar D.S."/>
        </authorList>
    </citation>
    <scope>NUCLEOTIDE SEQUENCE [LARGE SCALE GENOMIC DNA]</scope>
    <source>
        <strain evidence="3 4">Grell-BS-1999</strain>
    </source>
</reference>
<evidence type="ECO:0000259" key="2">
    <source>
        <dbReference type="Pfam" id="PF24784"/>
    </source>
</evidence>
<dbReference type="PhylomeDB" id="B3SBA7"/>
<dbReference type="AlphaFoldDB" id="B3SBA7"/>
<proteinExistence type="predicted"/>
<sequence length="171" mass="17875">MAKYAYLLVTIVFFTTITDIYGYLPYQTKIPNGARVPNPCSSSNAIWAGVGHQAAAGGGARNPFGVAFANANRTWTMALCQADSDGDGKTNGAELGDPDCIWLEGSAPNMTTGLSHPGICEPMNSATCCGKQSWLSCGVACPTGTTTNGAPRTLTYNVLFVLVTLIICALQ</sequence>